<dbReference type="RefSeq" id="XP_033535477.1">
    <property type="nucleotide sequence ID" value="XM_033675722.1"/>
</dbReference>
<keyword evidence="3" id="KW-1185">Reference proteome</keyword>
<evidence type="ECO:0000313" key="2">
    <source>
        <dbReference type="EMBL" id="KAF1813846.1"/>
    </source>
</evidence>
<sequence length="72" mass="8363">MVKGDPKRDYYADLNLNSNVDSEQIKKAYRELARLYHPDRNRGSEVDVVPKFQAIQAAHEILGDPESRQKYD</sequence>
<protein>
    <submittedName>
        <fullName evidence="2 4">Heat shock protein DnaJ</fullName>
    </submittedName>
</protein>
<proteinExistence type="predicted"/>
<feature type="domain" description="J" evidence="1">
    <location>
        <begin position="9"/>
        <end position="72"/>
    </location>
</feature>
<dbReference type="InterPro" id="IPR036869">
    <property type="entry name" value="J_dom_sf"/>
</dbReference>
<dbReference type="AlphaFoldDB" id="A0A6G1G7D5"/>
<dbReference type="EMBL" id="ML975154">
    <property type="protein sequence ID" value="KAF1813846.1"/>
    <property type="molecule type" value="Genomic_DNA"/>
</dbReference>
<dbReference type="CDD" id="cd06257">
    <property type="entry name" value="DnaJ"/>
    <property type="match status" value="1"/>
</dbReference>
<dbReference type="SMART" id="SM00271">
    <property type="entry name" value="DnaJ"/>
    <property type="match status" value="1"/>
</dbReference>
<dbReference type="InterPro" id="IPR050817">
    <property type="entry name" value="DjlA_DnaK_co-chaperone"/>
</dbReference>
<evidence type="ECO:0000313" key="4">
    <source>
        <dbReference type="RefSeq" id="XP_033535477.1"/>
    </source>
</evidence>
<dbReference type="PROSITE" id="PS50076">
    <property type="entry name" value="DNAJ_2"/>
    <property type="match status" value="1"/>
</dbReference>
<reference evidence="4" key="3">
    <citation type="submission" date="2025-04" db="UniProtKB">
        <authorList>
            <consortium name="RefSeq"/>
        </authorList>
    </citation>
    <scope>IDENTIFICATION</scope>
    <source>
        <strain evidence="4">CBS 781.70</strain>
    </source>
</reference>
<dbReference type="Proteomes" id="UP000504638">
    <property type="component" value="Unplaced"/>
</dbReference>
<dbReference type="InterPro" id="IPR018253">
    <property type="entry name" value="DnaJ_domain_CS"/>
</dbReference>
<feature type="non-terminal residue" evidence="2">
    <location>
        <position position="72"/>
    </location>
</feature>
<dbReference type="PRINTS" id="PR00625">
    <property type="entry name" value="JDOMAIN"/>
</dbReference>
<keyword evidence="2 4" id="KW-0346">Stress response</keyword>
<dbReference type="Pfam" id="PF00226">
    <property type="entry name" value="DnaJ"/>
    <property type="match status" value="1"/>
</dbReference>
<gene>
    <name evidence="2 4" type="ORF">P152DRAFT_380773</name>
</gene>
<dbReference type="SUPFAM" id="SSF46565">
    <property type="entry name" value="Chaperone J-domain"/>
    <property type="match status" value="1"/>
</dbReference>
<dbReference type="Gene3D" id="1.10.287.110">
    <property type="entry name" value="DnaJ domain"/>
    <property type="match status" value="1"/>
</dbReference>
<organism evidence="2">
    <name type="scientific">Eremomyces bilateralis CBS 781.70</name>
    <dbReference type="NCBI Taxonomy" id="1392243"/>
    <lineage>
        <taxon>Eukaryota</taxon>
        <taxon>Fungi</taxon>
        <taxon>Dikarya</taxon>
        <taxon>Ascomycota</taxon>
        <taxon>Pezizomycotina</taxon>
        <taxon>Dothideomycetes</taxon>
        <taxon>Dothideomycetes incertae sedis</taxon>
        <taxon>Eremomycetales</taxon>
        <taxon>Eremomycetaceae</taxon>
        <taxon>Eremomyces</taxon>
    </lineage>
</organism>
<dbReference type="GeneID" id="54416292"/>
<dbReference type="PANTHER" id="PTHR24074">
    <property type="entry name" value="CO-CHAPERONE PROTEIN DJLA"/>
    <property type="match status" value="1"/>
</dbReference>
<evidence type="ECO:0000259" key="1">
    <source>
        <dbReference type="PROSITE" id="PS50076"/>
    </source>
</evidence>
<accession>A0A6G1G7D5</accession>
<reference evidence="4" key="2">
    <citation type="submission" date="2020-04" db="EMBL/GenBank/DDBJ databases">
        <authorList>
            <consortium name="NCBI Genome Project"/>
        </authorList>
    </citation>
    <scope>NUCLEOTIDE SEQUENCE</scope>
    <source>
        <strain evidence="4">CBS 781.70</strain>
    </source>
</reference>
<name>A0A6G1G7D5_9PEZI</name>
<evidence type="ECO:0000313" key="3">
    <source>
        <dbReference type="Proteomes" id="UP000504638"/>
    </source>
</evidence>
<dbReference type="OrthoDB" id="10250354at2759"/>
<dbReference type="InterPro" id="IPR001623">
    <property type="entry name" value="DnaJ_domain"/>
</dbReference>
<reference evidence="2 4" key="1">
    <citation type="submission" date="2020-01" db="EMBL/GenBank/DDBJ databases">
        <authorList>
            <consortium name="DOE Joint Genome Institute"/>
            <person name="Haridas S."/>
            <person name="Albert R."/>
            <person name="Binder M."/>
            <person name="Bloem J."/>
            <person name="Labutti K."/>
            <person name="Salamov A."/>
            <person name="Andreopoulos B."/>
            <person name="Baker S.E."/>
            <person name="Barry K."/>
            <person name="Bills G."/>
            <person name="Bluhm B.H."/>
            <person name="Cannon C."/>
            <person name="Castanera R."/>
            <person name="Culley D.E."/>
            <person name="Daum C."/>
            <person name="Ezra D."/>
            <person name="Gonzalez J.B."/>
            <person name="Henrissat B."/>
            <person name="Kuo A."/>
            <person name="Liang C."/>
            <person name="Lipzen A."/>
            <person name="Lutzoni F."/>
            <person name="Magnuson J."/>
            <person name="Mondo S."/>
            <person name="Nolan M."/>
            <person name="Ohm R."/>
            <person name="Pangilinan J."/>
            <person name="Park H.-J."/>
            <person name="Ramirez L."/>
            <person name="Alfaro M."/>
            <person name="Sun H."/>
            <person name="Tritt A."/>
            <person name="Yoshinaga Y."/>
            <person name="Zwiers L.-H."/>
            <person name="Turgeon B.G."/>
            <person name="Goodwin S.B."/>
            <person name="Spatafora J.W."/>
            <person name="Crous P.W."/>
            <person name="Grigoriev I.V."/>
        </authorList>
    </citation>
    <scope>NUCLEOTIDE SEQUENCE</scope>
    <source>
        <strain evidence="2 4">CBS 781.70</strain>
    </source>
</reference>
<dbReference type="PROSITE" id="PS00636">
    <property type="entry name" value="DNAJ_1"/>
    <property type="match status" value="1"/>
</dbReference>